<dbReference type="SUPFAM" id="SSF47954">
    <property type="entry name" value="Cyclin-like"/>
    <property type="match status" value="1"/>
</dbReference>
<dbReference type="CDD" id="cd20558">
    <property type="entry name" value="CYCLIN_ScPCL7-like"/>
    <property type="match status" value="1"/>
</dbReference>
<dbReference type="PANTHER" id="PTHR15615:SF126">
    <property type="entry name" value="CYC2-LIKE CYCLIN"/>
    <property type="match status" value="1"/>
</dbReference>
<dbReference type="VEuPathDB" id="TriTrypDB:ECC02_004156"/>
<dbReference type="VEuPathDB" id="TriTrypDB:TcG_05547"/>
<dbReference type="Gene3D" id="1.10.472.10">
    <property type="entry name" value="Cyclin-like"/>
    <property type="match status" value="1"/>
</dbReference>
<reference evidence="1 2" key="1">
    <citation type="journal article" date="2018" name="Microb. Genom.">
        <title>Expanding an expanded genome: long-read sequencing of Trypanosoma cruzi.</title>
        <authorList>
            <person name="Berna L."/>
            <person name="Rodriguez M."/>
            <person name="Chiribao M.L."/>
            <person name="Parodi-Talice A."/>
            <person name="Pita S."/>
            <person name="Rijo G."/>
            <person name="Alvarez-Valin F."/>
            <person name="Robello C."/>
        </authorList>
    </citation>
    <scope>NUCLEOTIDE SEQUENCE [LARGE SCALE GENOMIC DNA]</scope>
    <source>
        <strain evidence="1 2">Dm28c</strain>
    </source>
</reference>
<dbReference type="VEuPathDB" id="TriTrypDB:TcYC6_0083530"/>
<comment type="caution">
    <text evidence="1">The sequence shown here is derived from an EMBL/GenBank/DDBJ whole genome shotgun (WGS) entry which is preliminary data.</text>
</comment>
<dbReference type="OrthoDB" id="337735at2759"/>
<dbReference type="EMBL" id="PRFA01000032">
    <property type="protein sequence ID" value="PWU93281.1"/>
    <property type="molecule type" value="Genomic_DNA"/>
</dbReference>
<dbReference type="VEuPathDB" id="TriTrypDB:TcCLB.503885.100"/>
<dbReference type="InterPro" id="IPR013922">
    <property type="entry name" value="Cyclin_PHO80-like"/>
</dbReference>
<dbReference type="Proteomes" id="UP000246121">
    <property type="component" value="Unassembled WGS sequence"/>
</dbReference>
<dbReference type="VEuPathDB" id="TriTrypDB:Tc_MARK_177"/>
<dbReference type="AlphaFoldDB" id="A0A2V2VAI9"/>
<evidence type="ECO:0000313" key="1">
    <source>
        <dbReference type="EMBL" id="PWU93281.1"/>
    </source>
</evidence>
<dbReference type="VEuPathDB" id="TriTrypDB:C4B63_32g257"/>
<dbReference type="VEuPathDB" id="TriTrypDB:TCSYLVIO_001315"/>
<dbReference type="VEuPathDB" id="TriTrypDB:C3747_42g206"/>
<dbReference type="GO" id="GO:0019901">
    <property type="term" value="F:protein kinase binding"/>
    <property type="evidence" value="ECO:0007669"/>
    <property type="project" value="InterPro"/>
</dbReference>
<accession>A0A2V2VAI9</accession>
<evidence type="ECO:0000313" key="2">
    <source>
        <dbReference type="Proteomes" id="UP000246121"/>
    </source>
</evidence>
<protein>
    <recommendedName>
        <fullName evidence="3">Cyclin</fullName>
    </recommendedName>
</protein>
<proteinExistence type="predicted"/>
<name>A0A2V2VAI9_TRYCR</name>
<dbReference type="VEuPathDB" id="TriTrypDB:BCY84_05048"/>
<dbReference type="VEuPathDB" id="TriTrypDB:TcCL_NonESM05532"/>
<dbReference type="InterPro" id="IPR036915">
    <property type="entry name" value="Cyclin-like_sf"/>
</dbReference>
<organism evidence="1 2">
    <name type="scientific">Trypanosoma cruzi</name>
    <dbReference type="NCBI Taxonomy" id="5693"/>
    <lineage>
        <taxon>Eukaryota</taxon>
        <taxon>Discoba</taxon>
        <taxon>Euglenozoa</taxon>
        <taxon>Kinetoplastea</taxon>
        <taxon>Metakinetoplastina</taxon>
        <taxon>Trypanosomatida</taxon>
        <taxon>Trypanosomatidae</taxon>
        <taxon>Trypanosoma</taxon>
        <taxon>Schizotrypanum</taxon>
    </lineage>
</organism>
<dbReference type="PANTHER" id="PTHR15615">
    <property type="match status" value="1"/>
</dbReference>
<evidence type="ECO:0008006" key="3">
    <source>
        <dbReference type="Google" id="ProtNLM"/>
    </source>
</evidence>
<dbReference type="Pfam" id="PF08613">
    <property type="entry name" value="Cyclin"/>
    <property type="match status" value="1"/>
</dbReference>
<dbReference type="VEuPathDB" id="TriTrypDB:TcBrA4_0010620"/>
<dbReference type="VEuPathDB" id="TriTrypDB:TCDM_07236"/>
<sequence length="508" mass="56280">MKTDSVVRFLSLDMLDSDKPLIREYFRYAHHVAIQKLLKHRALSRNLFEIPSLPSQSGVSESNLKAERDELSADNNAAFPASDAPARLKLFVLSPSVSEPQRYCQKGVLSETESLQAKHAVEYEFLIPAISYAVESVIDAHKMWKQRLDKLKEDHQKNSEAEGETTAPSIESAAAVAPNGHTNGLGEVLDAEVKRDSFNFFDTSTAPSISFSGYVNRIVEYTYVSPSVLLVACLYIDRLLSRKPSLFLTKLNIFKLFASATRVASKVMDTRTLSNKNFASICGVRNSEMNCLEAHFIRFLELDLYVQAEEFYRYVDDLITTPRSRRPSTKSEVLSAGEFDEEDALMLPVLRRLSMASGNSSGGSRMSRGEEEKKGDLFPPFLPSRVSIASANSQAFTPTRGLTSAVVKSNDYASEVGKKTKKGDSVTVEGNGVVPVIRVENEEKCFSGPFFSRSTTVANMSMPALPRRASRLPVCSNKSISNISIGSNNMSVSRSFETSATRQHRERA</sequence>
<gene>
    <name evidence="1" type="ORF">C4B63_32g257</name>
</gene>